<dbReference type="InterPro" id="IPR046278">
    <property type="entry name" value="DUF6311"/>
</dbReference>
<protein>
    <submittedName>
        <fullName evidence="4">Uncharacterized protein</fullName>
    </submittedName>
</protein>
<gene>
    <name evidence="4" type="ORF">GCM10011273_14140</name>
</gene>
<dbReference type="AlphaFoldDB" id="A0A918URZ5"/>
<comment type="caution">
    <text evidence="4">The sequence shown here is derived from an EMBL/GenBank/DDBJ whole genome shotgun (WGS) entry which is preliminary data.</text>
</comment>
<keyword evidence="1" id="KW-1133">Transmembrane helix</keyword>
<evidence type="ECO:0000313" key="4">
    <source>
        <dbReference type="EMBL" id="GGZ29276.1"/>
    </source>
</evidence>
<proteinExistence type="predicted"/>
<feature type="transmembrane region" description="Helical" evidence="1">
    <location>
        <begin position="333"/>
        <end position="351"/>
    </location>
</feature>
<accession>A0A918URZ5</accession>
<keyword evidence="1" id="KW-0472">Membrane</keyword>
<dbReference type="Pfam" id="PF25853">
    <property type="entry name" value="DUF6311_C"/>
    <property type="match status" value="1"/>
</dbReference>
<keyword evidence="1" id="KW-0812">Transmembrane</keyword>
<feature type="transmembrane region" description="Helical" evidence="1">
    <location>
        <begin position="110"/>
        <end position="130"/>
    </location>
</feature>
<dbReference type="Pfam" id="PF19830">
    <property type="entry name" value="DUF6311"/>
    <property type="match status" value="1"/>
</dbReference>
<keyword evidence="5" id="KW-1185">Reference proteome</keyword>
<feature type="domain" description="DUF6311" evidence="3">
    <location>
        <begin position="451"/>
        <end position="550"/>
    </location>
</feature>
<feature type="transmembrane region" description="Helical" evidence="1">
    <location>
        <begin position="408"/>
        <end position="427"/>
    </location>
</feature>
<feature type="transmembrane region" description="Helical" evidence="1">
    <location>
        <begin position="233"/>
        <end position="255"/>
    </location>
</feature>
<evidence type="ECO:0000259" key="2">
    <source>
        <dbReference type="Pfam" id="PF19830"/>
    </source>
</evidence>
<feature type="domain" description="DUF6311" evidence="2">
    <location>
        <begin position="25"/>
        <end position="423"/>
    </location>
</feature>
<name>A0A918URZ5_9CAUL</name>
<feature type="transmembrane region" description="Helical" evidence="1">
    <location>
        <begin position="136"/>
        <end position="154"/>
    </location>
</feature>
<feature type="transmembrane region" description="Helical" evidence="1">
    <location>
        <begin position="20"/>
        <end position="40"/>
    </location>
</feature>
<dbReference type="InterPro" id="IPR058671">
    <property type="entry name" value="DUF6311_C"/>
</dbReference>
<dbReference type="EMBL" id="BMZB01000001">
    <property type="protein sequence ID" value="GGZ29276.1"/>
    <property type="molecule type" value="Genomic_DNA"/>
</dbReference>
<evidence type="ECO:0000256" key="1">
    <source>
        <dbReference type="SAM" id="Phobius"/>
    </source>
</evidence>
<feature type="transmembrane region" description="Helical" evidence="1">
    <location>
        <begin position="188"/>
        <end position="212"/>
    </location>
</feature>
<sequence length="707" mass="79519">MTLSERVDTLLGDKKELAKQIALVAAPILIFLWFFHPAVLDPTNVSWLFQKDWGQHVLGWHAFRYGADGFNHQNLLAHPTGLSVIYTDSNPLFALPLKPISPLLPANFQYIGPWFLFCICAHFYLAYKLLQRHAPSFWAALVGAVLLTLVPTLFNRIMHDTLVAQFLILWAFYIYFEITSPRGKAIHWAIMLGITGFIHPYILIMVLALWGAEQLRRVWPQLMAREFIQVARTVGVAILTLLAPIITLGLSGAYAPGQSAGSFGYGFYSMGLDALFNPSRKDFTFGGLVSVPQDGGQSMEGFMYMGAGLLFLIVAAIVLFYRSEGARTIRDTLSKSVWLIGPFVVLFVIALSSKVQFYNIEIFKYETPKALDGVLGIMRASGRMFWPMAYFMVLLAILTVYRTRLKTVAIILPLALVIQVIDIAPFAKSVHSETAMAANRTVYQKVPSKLWDDLITNADLVSFQPANAHINKRLFYELTWRSVSHAVPVNTMYAARPHPRQTQLERIAHANFNEGKLDPDTLYVFFNKCQAPAGAQHRLRELDGLFILPPVKMLDKLPQVPQVPGIEYDEDYNFTWNALGSCFLEDNWLSPDSKGVWSRAGQPAELNLPLADRPRHDISLSLSLLSFLSGNKTKVYVNDRLLTHLDLTTQITDHEIVIPRRWIKGKSLNIRLEPDLEASLKPSPKASASARKLGIRLYDLRLSETKG</sequence>
<evidence type="ECO:0000259" key="3">
    <source>
        <dbReference type="Pfam" id="PF25853"/>
    </source>
</evidence>
<feature type="transmembrane region" description="Helical" evidence="1">
    <location>
        <begin position="384"/>
        <end position="401"/>
    </location>
</feature>
<reference evidence="4" key="2">
    <citation type="submission" date="2020-09" db="EMBL/GenBank/DDBJ databases">
        <authorList>
            <person name="Sun Q."/>
            <person name="Kim S."/>
        </authorList>
    </citation>
    <scope>NUCLEOTIDE SEQUENCE</scope>
    <source>
        <strain evidence="4">KCTC 32296</strain>
    </source>
</reference>
<dbReference type="Proteomes" id="UP000662572">
    <property type="component" value="Unassembled WGS sequence"/>
</dbReference>
<organism evidence="4 5">
    <name type="scientific">Asticcacaulis endophyticus</name>
    <dbReference type="NCBI Taxonomy" id="1395890"/>
    <lineage>
        <taxon>Bacteria</taxon>
        <taxon>Pseudomonadati</taxon>
        <taxon>Pseudomonadota</taxon>
        <taxon>Alphaproteobacteria</taxon>
        <taxon>Caulobacterales</taxon>
        <taxon>Caulobacteraceae</taxon>
        <taxon>Asticcacaulis</taxon>
    </lineage>
</organism>
<feature type="transmembrane region" description="Helical" evidence="1">
    <location>
        <begin position="302"/>
        <end position="321"/>
    </location>
</feature>
<evidence type="ECO:0000313" key="5">
    <source>
        <dbReference type="Proteomes" id="UP000662572"/>
    </source>
</evidence>
<reference evidence="4" key="1">
    <citation type="journal article" date="2014" name="Int. J. Syst. Evol. Microbiol.">
        <title>Complete genome sequence of Corynebacterium casei LMG S-19264T (=DSM 44701T), isolated from a smear-ripened cheese.</title>
        <authorList>
            <consortium name="US DOE Joint Genome Institute (JGI-PGF)"/>
            <person name="Walter F."/>
            <person name="Albersmeier A."/>
            <person name="Kalinowski J."/>
            <person name="Ruckert C."/>
        </authorList>
    </citation>
    <scope>NUCLEOTIDE SEQUENCE</scope>
    <source>
        <strain evidence="4">KCTC 32296</strain>
    </source>
</reference>